<dbReference type="GO" id="GO:0030313">
    <property type="term" value="C:cell envelope"/>
    <property type="evidence" value="ECO:0007669"/>
    <property type="project" value="UniProtKB-SubCell"/>
</dbReference>
<proteinExistence type="inferred from homology"/>
<dbReference type="AlphaFoldDB" id="A0A1U7NP91"/>
<evidence type="ECO:0000313" key="7">
    <source>
        <dbReference type="Proteomes" id="UP000186705"/>
    </source>
</evidence>
<evidence type="ECO:0000256" key="1">
    <source>
        <dbReference type="ARBA" id="ARBA00004196"/>
    </source>
</evidence>
<feature type="transmembrane region" description="Helical" evidence="4">
    <location>
        <begin position="7"/>
        <end position="25"/>
    </location>
</feature>
<sequence>MKKRQYPFLLIGLMALFVLPIYFYYISSTQPIKRFGVSYMTMNNPFYEVINNEMRKQIEARGDQLIVRDPLLNESKQQEQIEQFIDMKVDGIFINPVDSRSLEPTLAKAKRAGIPVIAIDVPLSDSTSLLSTVVSDNYGAGVQCARHIMSHFDHAKIGLLKHSSVQSASERIRGFKETIASDDRFQIVNEAQCLGQLEIAMPKTEEMIAKTPDISIIMALNDPSALGAKAALKNIGRKDIYIYGVDGTPEMKALLAKDPMVLGTVAQSPYSIGKKAAQAMYDHLKGAPVSKNIVIPVEMIDHDSIDFYSKGGWQ</sequence>
<reference evidence="6 7" key="1">
    <citation type="submission" date="2016-11" db="EMBL/GenBank/DDBJ databases">
        <title>Description of two novel members of the family Erysipelotrichaceae: Ileibacterium lipovorans gen. nov., sp. nov. and Dubosiella newyorkensis, gen. nov., sp. nov.</title>
        <authorList>
            <person name="Cox L.M."/>
            <person name="Sohn J."/>
            <person name="Tyrrell K.L."/>
            <person name="Citron D.M."/>
            <person name="Lawson P.A."/>
            <person name="Patel N.B."/>
            <person name="Iizumi T."/>
            <person name="Perez-Perez G.I."/>
            <person name="Goldstein E.J."/>
            <person name="Blaser M.J."/>
        </authorList>
    </citation>
    <scope>NUCLEOTIDE SEQUENCE [LARGE SCALE GENOMIC DNA]</scope>
    <source>
        <strain evidence="6 7">NYU-BL-A4</strain>
    </source>
</reference>
<comment type="subcellular location">
    <subcellularLocation>
        <location evidence="1">Cell envelope</location>
    </subcellularLocation>
</comment>
<dbReference type="EMBL" id="MPKA01000050">
    <property type="protein sequence ID" value="OLU47386.1"/>
    <property type="molecule type" value="Genomic_DNA"/>
</dbReference>
<keyword evidence="3" id="KW-0732">Signal</keyword>
<organism evidence="6 7">
    <name type="scientific">Dubosiella newyorkensis</name>
    <dbReference type="NCBI Taxonomy" id="1862672"/>
    <lineage>
        <taxon>Bacteria</taxon>
        <taxon>Bacillati</taxon>
        <taxon>Bacillota</taxon>
        <taxon>Erysipelotrichia</taxon>
        <taxon>Erysipelotrichales</taxon>
        <taxon>Erysipelotrichaceae</taxon>
        <taxon>Dubosiella</taxon>
    </lineage>
</organism>
<name>A0A1U7NP91_9FIRM</name>
<evidence type="ECO:0000313" key="6">
    <source>
        <dbReference type="EMBL" id="OLU47386.1"/>
    </source>
</evidence>
<dbReference type="PANTHER" id="PTHR46847:SF1">
    <property type="entry name" value="D-ALLOSE-BINDING PERIPLASMIC PROTEIN-RELATED"/>
    <property type="match status" value="1"/>
</dbReference>
<dbReference type="PANTHER" id="PTHR46847">
    <property type="entry name" value="D-ALLOSE-BINDING PERIPLASMIC PROTEIN-RELATED"/>
    <property type="match status" value="1"/>
</dbReference>
<evidence type="ECO:0000256" key="2">
    <source>
        <dbReference type="ARBA" id="ARBA00007639"/>
    </source>
</evidence>
<dbReference type="OrthoDB" id="9814427at2"/>
<dbReference type="STRING" id="1862672.BO225_03040"/>
<gene>
    <name evidence="6" type="ORF">BO225_03040</name>
</gene>
<dbReference type="CDD" id="cd19971">
    <property type="entry name" value="PBP1_ABC_sugar_binding-like"/>
    <property type="match status" value="1"/>
</dbReference>
<keyword evidence="4" id="KW-0472">Membrane</keyword>
<evidence type="ECO:0000259" key="5">
    <source>
        <dbReference type="Pfam" id="PF13407"/>
    </source>
</evidence>
<evidence type="ECO:0000256" key="3">
    <source>
        <dbReference type="ARBA" id="ARBA00022729"/>
    </source>
</evidence>
<dbReference type="RefSeq" id="WP_076340817.1">
    <property type="nucleotide sequence ID" value="NZ_JBGNFS010000009.1"/>
</dbReference>
<dbReference type="InterPro" id="IPR028082">
    <property type="entry name" value="Peripla_BP_I"/>
</dbReference>
<accession>A0A1U7NP91</accession>
<dbReference type="Gene3D" id="3.40.50.2300">
    <property type="match status" value="2"/>
</dbReference>
<dbReference type="GeneID" id="78274924"/>
<keyword evidence="7" id="KW-1185">Reference proteome</keyword>
<dbReference type="Pfam" id="PF13407">
    <property type="entry name" value="Peripla_BP_4"/>
    <property type="match status" value="1"/>
</dbReference>
<dbReference type="InterPro" id="IPR025997">
    <property type="entry name" value="SBP_2_dom"/>
</dbReference>
<dbReference type="SUPFAM" id="SSF53822">
    <property type="entry name" value="Periplasmic binding protein-like I"/>
    <property type="match status" value="1"/>
</dbReference>
<dbReference type="Proteomes" id="UP000186705">
    <property type="component" value="Unassembled WGS sequence"/>
</dbReference>
<protein>
    <submittedName>
        <fullName evidence="6">Ribose ABC transporter substrate-binding protein</fullName>
    </submittedName>
</protein>
<comment type="caution">
    <text evidence="6">The sequence shown here is derived from an EMBL/GenBank/DDBJ whole genome shotgun (WGS) entry which is preliminary data.</text>
</comment>
<keyword evidence="4" id="KW-0812">Transmembrane</keyword>
<comment type="similarity">
    <text evidence="2">Belongs to the bacterial solute-binding protein 2 family.</text>
</comment>
<dbReference type="GO" id="GO:0030246">
    <property type="term" value="F:carbohydrate binding"/>
    <property type="evidence" value="ECO:0007669"/>
    <property type="project" value="UniProtKB-ARBA"/>
</dbReference>
<feature type="domain" description="Periplasmic binding protein" evidence="5">
    <location>
        <begin position="35"/>
        <end position="287"/>
    </location>
</feature>
<evidence type="ECO:0000256" key="4">
    <source>
        <dbReference type="SAM" id="Phobius"/>
    </source>
</evidence>
<keyword evidence="4" id="KW-1133">Transmembrane helix</keyword>